<dbReference type="SMART" id="SM01232">
    <property type="entry name" value="H2TH"/>
    <property type="match status" value="1"/>
</dbReference>
<dbReference type="GO" id="GO:0003690">
    <property type="term" value="F:double-stranded DNA binding"/>
    <property type="evidence" value="ECO:0007669"/>
    <property type="project" value="UniProtKB-ARBA"/>
</dbReference>
<dbReference type="KEGG" id="efr:EFREU_v1c04270"/>
<keyword evidence="5" id="KW-0479">Metal-binding</keyword>
<dbReference type="Gene3D" id="3.20.190.10">
    <property type="entry name" value="MutM-like, N-terminal"/>
    <property type="match status" value="1"/>
</dbReference>
<name>A0A2K8NUZ3_9MOLU</name>
<sequence>MPELPEVVTVTNILNEELIGLKIEYCEVFWPKLLTHQTADELSKRVKNQTIQRVFNKGKFIIFELTKDVLISHLRMEGRWAFERKENHSYSETILEAEFGFSNAEDKVLRYYDFRRFGTLEIANKETYLKSNSLAKVGPEANEPHLKPNWLKERLAKTRRPIKVVLLDQTIISGIGNIYDNEILFAAQINPYTPANKLTYEQVELILVHARLILNKAIIKKGTTIHTFESRKGQTGQYQNYLKVHGKNNQPCPQCQTTIIKEAIGGRGTYYCPKCQS</sequence>
<evidence type="ECO:0000256" key="10">
    <source>
        <dbReference type="ARBA" id="ARBA00023125"/>
    </source>
</evidence>
<evidence type="ECO:0000256" key="11">
    <source>
        <dbReference type="ARBA" id="ARBA00023204"/>
    </source>
</evidence>
<evidence type="ECO:0000256" key="1">
    <source>
        <dbReference type="ARBA" id="ARBA00001668"/>
    </source>
</evidence>
<dbReference type="SUPFAM" id="SSF81624">
    <property type="entry name" value="N-terminal domain of MutM-like DNA repair proteins"/>
    <property type="match status" value="1"/>
</dbReference>
<evidence type="ECO:0000256" key="13">
    <source>
        <dbReference type="ARBA" id="ARBA00023268"/>
    </source>
</evidence>
<keyword evidence="11" id="KW-0234">DNA repair</keyword>
<dbReference type="Pfam" id="PF06827">
    <property type="entry name" value="zf-FPG_IleRS"/>
    <property type="match status" value="1"/>
</dbReference>
<keyword evidence="8" id="KW-0378">Hydrolase</keyword>
<dbReference type="GO" id="GO:0006284">
    <property type="term" value="P:base-excision repair"/>
    <property type="evidence" value="ECO:0007669"/>
    <property type="project" value="InterPro"/>
</dbReference>
<dbReference type="CDD" id="cd08966">
    <property type="entry name" value="EcFpg-like_N"/>
    <property type="match status" value="1"/>
</dbReference>
<dbReference type="SUPFAM" id="SSF57716">
    <property type="entry name" value="Glucocorticoid receptor-like (DNA-binding domain)"/>
    <property type="match status" value="1"/>
</dbReference>
<dbReference type="SUPFAM" id="SSF46946">
    <property type="entry name" value="S13-like H2TH domain"/>
    <property type="match status" value="1"/>
</dbReference>
<dbReference type="InterPro" id="IPR012319">
    <property type="entry name" value="FPG_cat"/>
</dbReference>
<evidence type="ECO:0000256" key="4">
    <source>
        <dbReference type="ARBA" id="ARBA00011245"/>
    </source>
</evidence>
<dbReference type="PROSITE" id="PS51068">
    <property type="entry name" value="FPG_CAT"/>
    <property type="match status" value="1"/>
</dbReference>
<dbReference type="Pfam" id="PF06831">
    <property type="entry name" value="H2TH"/>
    <property type="match status" value="1"/>
</dbReference>
<proteinExistence type="inferred from homology"/>
<comment type="catalytic activity">
    <reaction evidence="15">
        <text>2'-deoxyribonucleotide-(2'-deoxyribose 5'-phosphate)-2'-deoxyribonucleotide-DNA = a 3'-end 2'-deoxyribonucleotide-(2,3-dehydro-2,3-deoxyribose 5'-phosphate)-DNA + a 5'-end 5'-phospho-2'-deoxyribonucleoside-DNA + H(+)</text>
        <dbReference type="Rhea" id="RHEA:66592"/>
        <dbReference type="Rhea" id="RHEA-COMP:13180"/>
        <dbReference type="Rhea" id="RHEA-COMP:16897"/>
        <dbReference type="Rhea" id="RHEA-COMP:17067"/>
        <dbReference type="ChEBI" id="CHEBI:15378"/>
        <dbReference type="ChEBI" id="CHEBI:136412"/>
        <dbReference type="ChEBI" id="CHEBI:157695"/>
        <dbReference type="ChEBI" id="CHEBI:167181"/>
        <dbReference type="EC" id="4.2.99.18"/>
    </reaction>
</comment>
<dbReference type="Gene3D" id="1.10.8.50">
    <property type="match status" value="1"/>
</dbReference>
<dbReference type="GO" id="GO:0140078">
    <property type="term" value="F:class I DNA-(apurinic or apyrimidinic site) endonuclease activity"/>
    <property type="evidence" value="ECO:0007669"/>
    <property type="project" value="UniProtKB-EC"/>
</dbReference>
<evidence type="ECO:0000256" key="14">
    <source>
        <dbReference type="ARBA" id="ARBA00023295"/>
    </source>
</evidence>
<dbReference type="FunFam" id="1.10.8.50:FF:000003">
    <property type="entry name" value="Formamidopyrimidine-DNA glycosylase"/>
    <property type="match status" value="1"/>
</dbReference>
<dbReference type="GO" id="GO:0008270">
    <property type="term" value="F:zinc ion binding"/>
    <property type="evidence" value="ECO:0007669"/>
    <property type="project" value="UniProtKB-KW"/>
</dbReference>
<keyword evidence="10" id="KW-0238">DNA-binding</keyword>
<keyword evidence="9" id="KW-0862">Zinc</keyword>
<evidence type="ECO:0000256" key="9">
    <source>
        <dbReference type="ARBA" id="ARBA00022833"/>
    </source>
</evidence>
<dbReference type="NCBIfam" id="TIGR00577">
    <property type="entry name" value="fpg"/>
    <property type="match status" value="1"/>
</dbReference>
<keyword evidence="13" id="KW-0511">Multifunctional enzyme</keyword>
<dbReference type="InterPro" id="IPR010979">
    <property type="entry name" value="Ribosomal_uS13-like_H2TH"/>
</dbReference>
<dbReference type="InterPro" id="IPR020629">
    <property type="entry name" value="FPG_Glyclase"/>
</dbReference>
<keyword evidence="17" id="KW-1185">Reference proteome</keyword>
<comment type="similarity">
    <text evidence="3">Belongs to the FPG family.</text>
</comment>
<dbReference type="Pfam" id="PF01149">
    <property type="entry name" value="Fapy_DNA_glyco"/>
    <property type="match status" value="1"/>
</dbReference>
<dbReference type="AlphaFoldDB" id="A0A2K8NUZ3"/>
<evidence type="ECO:0000256" key="2">
    <source>
        <dbReference type="ARBA" id="ARBA00001947"/>
    </source>
</evidence>
<dbReference type="PROSITE" id="PS51066">
    <property type="entry name" value="ZF_FPG_2"/>
    <property type="match status" value="1"/>
</dbReference>
<comment type="catalytic activity">
    <reaction evidence="1">
        <text>Hydrolysis of DNA containing ring-opened 7-methylguanine residues, releasing 2,6-diamino-4-hydroxy-5-(N-methyl)formamidopyrimidine.</text>
        <dbReference type="EC" id="3.2.2.23"/>
    </reaction>
</comment>
<dbReference type="Proteomes" id="UP000232222">
    <property type="component" value="Chromosome"/>
</dbReference>
<evidence type="ECO:0000256" key="15">
    <source>
        <dbReference type="ARBA" id="ARBA00044632"/>
    </source>
</evidence>
<evidence type="ECO:0000256" key="3">
    <source>
        <dbReference type="ARBA" id="ARBA00009409"/>
    </source>
</evidence>
<dbReference type="InterPro" id="IPR015886">
    <property type="entry name" value="H2TH_FPG"/>
</dbReference>
<dbReference type="PANTHER" id="PTHR22993:SF9">
    <property type="entry name" value="FORMAMIDOPYRIMIDINE-DNA GLYCOSYLASE"/>
    <property type="match status" value="1"/>
</dbReference>
<evidence type="ECO:0000256" key="12">
    <source>
        <dbReference type="ARBA" id="ARBA00023239"/>
    </source>
</evidence>
<dbReference type="GO" id="GO:0003684">
    <property type="term" value="F:damaged DNA binding"/>
    <property type="evidence" value="ECO:0007669"/>
    <property type="project" value="InterPro"/>
</dbReference>
<dbReference type="NCBIfam" id="NF002211">
    <property type="entry name" value="PRK01103.1"/>
    <property type="match status" value="1"/>
</dbReference>
<protein>
    <submittedName>
        <fullName evidence="16">Formamidopyrimidine-DNA glycosylase</fullName>
    </submittedName>
</protein>
<keyword evidence="12" id="KW-0456">Lyase</keyword>
<accession>A0A2K8NUZ3</accession>
<organism evidence="16 17">
    <name type="scientific">Entomoplasma freundtii</name>
    <dbReference type="NCBI Taxonomy" id="74700"/>
    <lineage>
        <taxon>Bacteria</taxon>
        <taxon>Bacillati</taxon>
        <taxon>Mycoplasmatota</taxon>
        <taxon>Mollicutes</taxon>
        <taxon>Entomoplasmatales</taxon>
        <taxon>Entomoplasmataceae</taxon>
        <taxon>Entomoplasma</taxon>
    </lineage>
</organism>
<dbReference type="EMBL" id="CP024962">
    <property type="protein sequence ID" value="ATZ16453.1"/>
    <property type="molecule type" value="Genomic_DNA"/>
</dbReference>
<gene>
    <name evidence="16" type="primary">mutM</name>
    <name evidence="16" type="ORF">EFREU_v1c04270</name>
</gene>
<dbReference type="OrthoDB" id="9800855at2"/>
<reference evidence="16 17" key="1">
    <citation type="submission" date="2017-11" db="EMBL/GenBank/DDBJ databases">
        <title>Genome sequence of Entomoplasma freundtii BARC 318 (ATCC 51999).</title>
        <authorList>
            <person name="Lo W.-S."/>
            <person name="Gasparich G.E."/>
            <person name="Kuo C.-H."/>
        </authorList>
    </citation>
    <scope>NUCLEOTIDE SEQUENCE [LARGE SCALE GENOMIC DNA]</scope>
    <source>
        <strain evidence="16 17">BARC 318</strain>
    </source>
</reference>
<evidence type="ECO:0000256" key="6">
    <source>
        <dbReference type="ARBA" id="ARBA00022763"/>
    </source>
</evidence>
<evidence type="ECO:0000256" key="5">
    <source>
        <dbReference type="ARBA" id="ARBA00022723"/>
    </source>
</evidence>
<dbReference type="GO" id="GO:0034039">
    <property type="term" value="F:8-oxo-7,8-dihydroguanine DNA N-glycosylase activity"/>
    <property type="evidence" value="ECO:0007669"/>
    <property type="project" value="TreeGrafter"/>
</dbReference>
<evidence type="ECO:0000313" key="16">
    <source>
        <dbReference type="EMBL" id="ATZ16453.1"/>
    </source>
</evidence>
<dbReference type="SMART" id="SM00898">
    <property type="entry name" value="Fapy_DNA_glyco"/>
    <property type="match status" value="1"/>
</dbReference>
<dbReference type="InterPro" id="IPR000214">
    <property type="entry name" value="Znf_DNA_glyclase/AP_lyase"/>
</dbReference>
<evidence type="ECO:0000313" key="17">
    <source>
        <dbReference type="Proteomes" id="UP000232222"/>
    </source>
</evidence>
<comment type="cofactor">
    <cofactor evidence="2">
        <name>Zn(2+)</name>
        <dbReference type="ChEBI" id="CHEBI:29105"/>
    </cofactor>
</comment>
<dbReference type="InterPro" id="IPR035937">
    <property type="entry name" value="FPG_N"/>
</dbReference>
<comment type="subunit">
    <text evidence="4">Monomer.</text>
</comment>
<keyword evidence="6" id="KW-0227">DNA damage</keyword>
<evidence type="ECO:0000256" key="7">
    <source>
        <dbReference type="ARBA" id="ARBA00022771"/>
    </source>
</evidence>
<keyword evidence="14" id="KW-0326">Glycosidase</keyword>
<keyword evidence="7" id="KW-0863">Zinc-finger</keyword>
<dbReference type="InterPro" id="IPR010663">
    <property type="entry name" value="Znf_FPG/IleRS"/>
</dbReference>
<evidence type="ECO:0000256" key="8">
    <source>
        <dbReference type="ARBA" id="ARBA00022801"/>
    </source>
</evidence>
<dbReference type="PANTHER" id="PTHR22993">
    <property type="entry name" value="FORMAMIDOPYRIMIDINE-DNA GLYCOSYLASE"/>
    <property type="match status" value="1"/>
</dbReference>
<dbReference type="RefSeq" id="WP_100609437.1">
    <property type="nucleotide sequence ID" value="NZ_CP024962.1"/>
</dbReference>